<dbReference type="EMBL" id="FNTY01000002">
    <property type="protein sequence ID" value="SEE87520.1"/>
    <property type="molecule type" value="Genomic_DNA"/>
</dbReference>
<dbReference type="GO" id="GO:0003677">
    <property type="term" value="F:DNA binding"/>
    <property type="evidence" value="ECO:0007669"/>
    <property type="project" value="UniProtKB-KW"/>
</dbReference>
<dbReference type="Proteomes" id="UP000198985">
    <property type="component" value="Unassembled WGS sequence"/>
</dbReference>
<evidence type="ECO:0000313" key="2">
    <source>
        <dbReference type="EMBL" id="SEE87520.1"/>
    </source>
</evidence>
<dbReference type="AlphaFoldDB" id="A0A1H5MEL5"/>
<comment type="similarity">
    <text evidence="1">Belongs to the phD/YefM antitoxin family.</text>
</comment>
<dbReference type="SUPFAM" id="SSF143120">
    <property type="entry name" value="YefM-like"/>
    <property type="match status" value="1"/>
</dbReference>
<reference evidence="2 3" key="1">
    <citation type="submission" date="2016-10" db="EMBL/GenBank/DDBJ databases">
        <authorList>
            <person name="de Groot N.N."/>
        </authorList>
    </citation>
    <scope>NUCLEOTIDE SEQUENCE [LARGE SCALE GENOMIC DNA]</scope>
    <source>
        <strain evidence="2 3">BS3662</strain>
    </source>
</reference>
<dbReference type="InterPro" id="IPR036165">
    <property type="entry name" value="YefM-like_sf"/>
</dbReference>
<organism evidence="2 3">
    <name type="scientific">Pseudomonas migulae</name>
    <dbReference type="NCBI Taxonomy" id="78543"/>
    <lineage>
        <taxon>Bacteria</taxon>
        <taxon>Pseudomonadati</taxon>
        <taxon>Pseudomonadota</taxon>
        <taxon>Gammaproteobacteria</taxon>
        <taxon>Pseudomonadales</taxon>
        <taxon>Pseudomonadaceae</taxon>
        <taxon>Pseudomonas</taxon>
    </lineage>
</organism>
<gene>
    <name evidence="2" type="ORF">SAMN04490194_4680</name>
</gene>
<protein>
    <submittedName>
        <fullName evidence="2">Antitoxin component of toxin-antitoxin stability system, DNA-binding transcriptional repressor</fullName>
    </submittedName>
</protein>
<evidence type="ECO:0000313" key="3">
    <source>
        <dbReference type="Proteomes" id="UP000198985"/>
    </source>
</evidence>
<proteinExistence type="inferred from homology"/>
<keyword evidence="2" id="KW-0238">DNA-binding</keyword>
<evidence type="ECO:0000256" key="1">
    <source>
        <dbReference type="ARBA" id="ARBA00009981"/>
    </source>
</evidence>
<accession>A0A1H5MEL5</accession>
<dbReference type="RefSeq" id="WP_084322759.1">
    <property type="nucleotide sequence ID" value="NZ_FNTY01000002.1"/>
</dbReference>
<sequence length="81" mass="9052">MNELVQVNMHEAKSQLSQLAERAWHGDKVVIAKAGKPYLDLLPHVDTPRARKPGRLKGKIRMSADFDKTPDDIIDGFEGSL</sequence>
<name>A0A1H5MEL5_9PSED</name>